<evidence type="ECO:0000256" key="7">
    <source>
        <dbReference type="SAM" id="Phobius"/>
    </source>
</evidence>
<organism evidence="8 9">
    <name type="scientific">Cinchona calisaya</name>
    <dbReference type="NCBI Taxonomy" id="153742"/>
    <lineage>
        <taxon>Eukaryota</taxon>
        <taxon>Viridiplantae</taxon>
        <taxon>Streptophyta</taxon>
        <taxon>Embryophyta</taxon>
        <taxon>Tracheophyta</taxon>
        <taxon>Spermatophyta</taxon>
        <taxon>Magnoliopsida</taxon>
        <taxon>eudicotyledons</taxon>
        <taxon>Gunneridae</taxon>
        <taxon>Pentapetalae</taxon>
        <taxon>asterids</taxon>
        <taxon>lamiids</taxon>
        <taxon>Gentianales</taxon>
        <taxon>Rubiaceae</taxon>
        <taxon>Cinchonoideae</taxon>
        <taxon>Cinchoneae</taxon>
        <taxon>Cinchona</taxon>
    </lineage>
</organism>
<feature type="non-terminal residue" evidence="8">
    <location>
        <position position="1"/>
    </location>
</feature>
<reference evidence="8 9" key="1">
    <citation type="submission" date="2024-11" db="EMBL/GenBank/DDBJ databases">
        <title>A near-complete genome assembly of Cinchona calisaya.</title>
        <authorList>
            <person name="Lian D.C."/>
            <person name="Zhao X.W."/>
            <person name="Wei L."/>
        </authorList>
    </citation>
    <scope>NUCLEOTIDE SEQUENCE [LARGE SCALE GENOMIC DNA]</scope>
    <source>
        <tissue evidence="8">Nenye</tissue>
    </source>
</reference>
<dbReference type="InterPro" id="IPR009606">
    <property type="entry name" value="DEAL/Modifying_wall_lignin1/2"/>
</dbReference>
<evidence type="ECO:0000313" key="9">
    <source>
        <dbReference type="Proteomes" id="UP001630127"/>
    </source>
</evidence>
<comment type="subcellular location">
    <subcellularLocation>
        <location evidence="1">Endomembrane system</location>
        <topology evidence="1">Multi-pass membrane protein</topology>
    </subcellularLocation>
</comment>
<dbReference type="GO" id="GO:0012505">
    <property type="term" value="C:endomembrane system"/>
    <property type="evidence" value="ECO:0007669"/>
    <property type="project" value="UniProtKB-SubCell"/>
</dbReference>
<evidence type="ECO:0000256" key="3">
    <source>
        <dbReference type="ARBA" id="ARBA00022729"/>
    </source>
</evidence>
<comment type="similarity">
    <text evidence="6">Belongs to the DESIGUAL family.</text>
</comment>
<accession>A0ABD2Y4J8</accession>
<keyword evidence="2 7" id="KW-0812">Transmembrane</keyword>
<evidence type="ECO:0000256" key="2">
    <source>
        <dbReference type="ARBA" id="ARBA00022692"/>
    </source>
</evidence>
<protein>
    <submittedName>
        <fullName evidence="8">Uncharacterized protein</fullName>
    </submittedName>
</protein>
<dbReference type="InterPro" id="IPR052222">
    <property type="entry name" value="DESIGUAL"/>
</dbReference>
<dbReference type="Proteomes" id="UP001630127">
    <property type="component" value="Unassembled WGS sequence"/>
</dbReference>
<evidence type="ECO:0000313" key="8">
    <source>
        <dbReference type="EMBL" id="KAL3501770.1"/>
    </source>
</evidence>
<evidence type="ECO:0000256" key="1">
    <source>
        <dbReference type="ARBA" id="ARBA00004127"/>
    </source>
</evidence>
<keyword evidence="5 7" id="KW-0472">Membrane</keyword>
<dbReference type="AlphaFoldDB" id="A0ABD2Y4J8"/>
<keyword evidence="3" id="KW-0732">Signal</keyword>
<feature type="transmembrane region" description="Helical" evidence="7">
    <location>
        <begin position="41"/>
        <end position="61"/>
    </location>
</feature>
<proteinExistence type="inferred from homology"/>
<keyword evidence="9" id="KW-1185">Reference proteome</keyword>
<keyword evidence="4 7" id="KW-1133">Transmembrane helix</keyword>
<dbReference type="EMBL" id="JBJUIK010000015">
    <property type="protein sequence ID" value="KAL3501770.1"/>
    <property type="molecule type" value="Genomic_DNA"/>
</dbReference>
<evidence type="ECO:0000256" key="5">
    <source>
        <dbReference type="ARBA" id="ARBA00023136"/>
    </source>
</evidence>
<dbReference type="Pfam" id="PF06749">
    <property type="entry name" value="DUF1218"/>
    <property type="match status" value="1"/>
</dbReference>
<evidence type="ECO:0000256" key="4">
    <source>
        <dbReference type="ARBA" id="ARBA00022989"/>
    </source>
</evidence>
<name>A0ABD2Y4J8_9GENT</name>
<dbReference type="PANTHER" id="PTHR31769">
    <property type="entry name" value="OS07G0462200 PROTEIN-RELATED"/>
    <property type="match status" value="1"/>
</dbReference>
<evidence type="ECO:0000256" key="6">
    <source>
        <dbReference type="ARBA" id="ARBA00029467"/>
    </source>
</evidence>
<gene>
    <name evidence="8" type="ORF">ACH5RR_036219</name>
</gene>
<comment type="caution">
    <text evidence="8">The sequence shown here is derived from an EMBL/GenBank/DDBJ whole genome shotgun (WGS) entry which is preliminary data.</text>
</comment>
<sequence length="196" mass="21749">VSFLGAEACLLAGSARNAYHTKYRGIFGGADLSCATLRKGVFAAGAALALLSMIGSIFYYWTHSKADTGGWEKHNSEGVGMTTSHFMENQQQTKDNQFEKLHKHGLCSFILEQHIALGEDEDVIAFAQGLSCKGLQVTAFAFSTPPRTKRRIAKNARYFMVLDDLELFVNERGRWMKWDLAIVSIYRGMPVSILST</sequence>